<evidence type="ECO:0000313" key="2">
    <source>
        <dbReference type="Proteomes" id="UP000216133"/>
    </source>
</evidence>
<dbReference type="EMBL" id="NPBS01001045">
    <property type="protein sequence ID" value="PAF11559.1"/>
    <property type="molecule type" value="Genomic_DNA"/>
</dbReference>
<name>A0A268QU42_SHOCL</name>
<evidence type="ECO:0008006" key="3">
    <source>
        <dbReference type="Google" id="ProtNLM"/>
    </source>
</evidence>
<dbReference type="Proteomes" id="UP000216133">
    <property type="component" value="Unassembled WGS sequence"/>
</dbReference>
<gene>
    <name evidence="1" type="ORF">CHH61_26655</name>
</gene>
<dbReference type="Gene3D" id="3.20.20.150">
    <property type="entry name" value="Divalent-metal-dependent TIM barrel enzymes"/>
    <property type="match status" value="1"/>
</dbReference>
<accession>A0A268QU42</accession>
<proteinExistence type="predicted"/>
<feature type="non-terminal residue" evidence="1">
    <location>
        <position position="67"/>
    </location>
</feature>
<evidence type="ECO:0000313" key="1">
    <source>
        <dbReference type="EMBL" id="PAF11559.1"/>
    </source>
</evidence>
<organism evidence="1 2">
    <name type="scientific">Shouchella clausii</name>
    <name type="common">Alkalihalobacillus clausii</name>
    <dbReference type="NCBI Taxonomy" id="79880"/>
    <lineage>
        <taxon>Bacteria</taxon>
        <taxon>Bacillati</taxon>
        <taxon>Bacillota</taxon>
        <taxon>Bacilli</taxon>
        <taxon>Bacillales</taxon>
        <taxon>Bacillaceae</taxon>
        <taxon>Shouchella</taxon>
    </lineage>
</organism>
<sequence>MFTNLIEPNEKENEKNLTYFERLMEIASINNVPYVSSECGFIPSRRGVNSDTYESAFQTLVENVKWL</sequence>
<comment type="caution">
    <text evidence="1">The sequence shown here is derived from an EMBL/GenBank/DDBJ whole genome shotgun (WGS) entry which is preliminary data.</text>
</comment>
<protein>
    <recommendedName>
        <fullName evidence="3">Xylose isomerase-like TIM barrel domain-containing protein</fullName>
    </recommendedName>
</protein>
<dbReference type="AlphaFoldDB" id="A0A268QU42"/>
<reference evidence="1 2" key="1">
    <citation type="submission" date="2017-07" db="EMBL/GenBank/DDBJ databases">
        <title>Isolation and whole genome analysis of endospore-forming bacteria from heroin.</title>
        <authorList>
            <person name="Kalinowski J."/>
            <person name="Ahrens B."/>
            <person name="Al-Dilaimi A."/>
            <person name="Winkler A."/>
            <person name="Wibberg D."/>
            <person name="Schleenbecker U."/>
            <person name="Ruckert C."/>
            <person name="Wolfel R."/>
            <person name="Grass G."/>
        </authorList>
    </citation>
    <scope>NUCLEOTIDE SEQUENCE [LARGE SCALE GENOMIC DNA]</scope>
    <source>
        <strain evidence="1 2">7523-2</strain>
    </source>
</reference>